<accession>A0ACC2HSC4</accession>
<name>A0ACC2HSC4_9PLEO</name>
<protein>
    <submittedName>
        <fullName evidence="1">Uncharacterized protein</fullName>
    </submittedName>
</protein>
<organism evidence="1 2">
    <name type="scientific">Boeremia exigua</name>
    <dbReference type="NCBI Taxonomy" id="749465"/>
    <lineage>
        <taxon>Eukaryota</taxon>
        <taxon>Fungi</taxon>
        <taxon>Dikarya</taxon>
        <taxon>Ascomycota</taxon>
        <taxon>Pezizomycotina</taxon>
        <taxon>Dothideomycetes</taxon>
        <taxon>Pleosporomycetidae</taxon>
        <taxon>Pleosporales</taxon>
        <taxon>Pleosporineae</taxon>
        <taxon>Didymellaceae</taxon>
        <taxon>Boeremia</taxon>
    </lineage>
</organism>
<proteinExistence type="predicted"/>
<gene>
    <name evidence="1" type="ORF">OPT61_g10007</name>
</gene>
<dbReference type="EMBL" id="JAPHNI010001390">
    <property type="protein sequence ID" value="KAJ8105728.1"/>
    <property type="molecule type" value="Genomic_DNA"/>
</dbReference>
<keyword evidence="2" id="KW-1185">Reference proteome</keyword>
<evidence type="ECO:0000313" key="2">
    <source>
        <dbReference type="Proteomes" id="UP001153331"/>
    </source>
</evidence>
<reference evidence="1" key="1">
    <citation type="submission" date="2022-11" db="EMBL/GenBank/DDBJ databases">
        <title>Genome Sequence of Boeremia exigua.</title>
        <authorList>
            <person name="Buettner E."/>
        </authorList>
    </citation>
    <scope>NUCLEOTIDE SEQUENCE</scope>
    <source>
        <strain evidence="1">CU02</strain>
    </source>
</reference>
<dbReference type="Proteomes" id="UP001153331">
    <property type="component" value="Unassembled WGS sequence"/>
</dbReference>
<sequence>MSRSRIVALRSQGRPAGQDCPQAGSSGSSLDRQAQTTADASNCRVGVRGLTARRRHQHACHRRHGAAHDDARHRPGPVARRRGAARRARAAAEAVRACPRRAAAWQPRLAQPADRPREAREAAARRRSQRRRDAHLAQRAPPKHHHLHCAPAAQEAADAPSTTPSWPACAPRKRHAPTSAC</sequence>
<evidence type="ECO:0000313" key="1">
    <source>
        <dbReference type="EMBL" id="KAJ8105728.1"/>
    </source>
</evidence>
<comment type="caution">
    <text evidence="1">The sequence shown here is derived from an EMBL/GenBank/DDBJ whole genome shotgun (WGS) entry which is preliminary data.</text>
</comment>